<evidence type="ECO:0000259" key="9">
    <source>
        <dbReference type="Pfam" id="PF03941"/>
    </source>
</evidence>
<feature type="compositionally biased region" description="Basic and acidic residues" evidence="8">
    <location>
        <begin position="29"/>
        <end position="42"/>
    </location>
</feature>
<proteinExistence type="inferred from homology"/>
<dbReference type="GO" id="GO:0051310">
    <property type="term" value="P:metaphase chromosome alignment"/>
    <property type="evidence" value="ECO:0007669"/>
    <property type="project" value="TreeGrafter"/>
</dbReference>
<dbReference type="Proteomes" id="UP001321473">
    <property type="component" value="Unassembled WGS sequence"/>
</dbReference>
<feature type="compositionally biased region" description="Low complexity" evidence="8">
    <location>
        <begin position="317"/>
        <end position="330"/>
    </location>
</feature>
<evidence type="ECO:0000256" key="1">
    <source>
        <dbReference type="ARBA" id="ARBA00004123"/>
    </source>
</evidence>
<evidence type="ECO:0000256" key="7">
    <source>
        <dbReference type="ARBA" id="ARBA00023242"/>
    </source>
</evidence>
<keyword evidence="4" id="KW-0963">Cytoplasm</keyword>
<reference evidence="10 11" key="1">
    <citation type="journal article" date="2023" name="Arcadia Sci">
        <title>De novo assembly of a long-read Amblyomma americanum tick genome.</title>
        <authorList>
            <person name="Chou S."/>
            <person name="Poskanzer K.E."/>
            <person name="Rollins M."/>
            <person name="Thuy-Boun P.S."/>
        </authorList>
    </citation>
    <scope>NUCLEOTIDE SEQUENCE [LARGE SCALE GENOMIC DNA]</scope>
    <source>
        <strain evidence="10">F_SG_1</strain>
        <tissue evidence="10">Salivary glands</tissue>
    </source>
</reference>
<comment type="subcellular location">
    <subcellularLocation>
        <location evidence="2">Cytoplasm</location>
        <location evidence="2">Cytoskeleton</location>
        <location evidence="2">Spindle</location>
    </subcellularLocation>
    <subcellularLocation>
        <location evidence="1">Nucleus</location>
    </subcellularLocation>
</comment>
<comment type="caution">
    <text evidence="10">The sequence shown here is derived from an EMBL/GenBank/DDBJ whole genome shotgun (WGS) entry which is preliminary data.</text>
</comment>
<feature type="non-terminal residue" evidence="10">
    <location>
        <position position="1"/>
    </location>
</feature>
<feature type="region of interest" description="Disordered" evidence="8">
    <location>
        <begin position="227"/>
        <end position="282"/>
    </location>
</feature>
<evidence type="ECO:0000313" key="10">
    <source>
        <dbReference type="EMBL" id="KAK8778931.1"/>
    </source>
</evidence>
<name>A0AAQ4EW52_AMBAM</name>
<evidence type="ECO:0000313" key="11">
    <source>
        <dbReference type="Proteomes" id="UP001321473"/>
    </source>
</evidence>
<keyword evidence="7" id="KW-0539">Nucleus</keyword>
<feature type="compositionally biased region" description="Polar residues" evidence="8">
    <location>
        <begin position="417"/>
        <end position="428"/>
    </location>
</feature>
<feature type="compositionally biased region" description="Acidic residues" evidence="8">
    <location>
        <begin position="710"/>
        <end position="723"/>
    </location>
</feature>
<feature type="compositionally biased region" description="Low complexity" evidence="8">
    <location>
        <begin position="661"/>
        <end position="673"/>
    </location>
</feature>
<organism evidence="10 11">
    <name type="scientific">Amblyomma americanum</name>
    <name type="common">Lone star tick</name>
    <dbReference type="NCBI Taxonomy" id="6943"/>
    <lineage>
        <taxon>Eukaryota</taxon>
        <taxon>Metazoa</taxon>
        <taxon>Ecdysozoa</taxon>
        <taxon>Arthropoda</taxon>
        <taxon>Chelicerata</taxon>
        <taxon>Arachnida</taxon>
        <taxon>Acari</taxon>
        <taxon>Parasitiformes</taxon>
        <taxon>Ixodida</taxon>
        <taxon>Ixodoidea</taxon>
        <taxon>Ixodidae</taxon>
        <taxon>Amblyomminae</taxon>
        <taxon>Amblyomma</taxon>
    </lineage>
</organism>
<feature type="region of interest" description="Disordered" evidence="8">
    <location>
        <begin position="1"/>
        <end position="108"/>
    </location>
</feature>
<dbReference type="GO" id="GO:0032133">
    <property type="term" value="C:chromosome passenger complex"/>
    <property type="evidence" value="ECO:0007669"/>
    <property type="project" value="TreeGrafter"/>
</dbReference>
<keyword evidence="11" id="KW-1185">Reference proteome</keyword>
<evidence type="ECO:0000256" key="3">
    <source>
        <dbReference type="ARBA" id="ARBA00010042"/>
    </source>
</evidence>
<feature type="compositionally biased region" description="Polar residues" evidence="8">
    <location>
        <begin position="89"/>
        <end position="102"/>
    </location>
</feature>
<gene>
    <name evidence="10" type="ORF">V5799_019728</name>
</gene>
<feature type="compositionally biased region" description="Polar residues" evidence="8">
    <location>
        <begin position="610"/>
        <end position="621"/>
    </location>
</feature>
<dbReference type="Gene3D" id="1.20.5.2230">
    <property type="match status" value="1"/>
</dbReference>
<dbReference type="GO" id="GO:0000281">
    <property type="term" value="P:mitotic cytokinesis"/>
    <property type="evidence" value="ECO:0007669"/>
    <property type="project" value="TreeGrafter"/>
</dbReference>
<keyword evidence="5" id="KW-0159">Chromosome partition</keyword>
<feature type="compositionally biased region" description="Basic and acidic residues" evidence="8">
    <location>
        <begin position="692"/>
        <end position="709"/>
    </location>
</feature>
<dbReference type="GO" id="GO:1990385">
    <property type="term" value="C:meiotic spindle midzone"/>
    <property type="evidence" value="ECO:0007669"/>
    <property type="project" value="TreeGrafter"/>
</dbReference>
<dbReference type="GO" id="GO:0030496">
    <property type="term" value="C:midbody"/>
    <property type="evidence" value="ECO:0007669"/>
    <property type="project" value="TreeGrafter"/>
</dbReference>
<dbReference type="InterPro" id="IPR005635">
    <property type="entry name" value="Inner_centromere_prot_ARK-bd"/>
</dbReference>
<protein>
    <recommendedName>
        <fullName evidence="9">Inner centromere protein ARK-binding domain-containing protein</fullName>
    </recommendedName>
</protein>
<feature type="compositionally biased region" description="Basic and acidic residues" evidence="8">
    <location>
        <begin position="439"/>
        <end position="448"/>
    </location>
</feature>
<evidence type="ECO:0000256" key="2">
    <source>
        <dbReference type="ARBA" id="ARBA00004186"/>
    </source>
</evidence>
<dbReference type="EMBL" id="JARKHS020010291">
    <property type="protein sequence ID" value="KAK8778931.1"/>
    <property type="molecule type" value="Genomic_DNA"/>
</dbReference>
<feature type="region of interest" description="Disordered" evidence="8">
    <location>
        <begin position="661"/>
        <end position="731"/>
    </location>
</feature>
<sequence>AAPKRQTRSTAKGAKKRSSTKKALANDENSSKSSEDPEKENIVEVQLKTATKGARKKAAPVIKIQPVTPLSEKGQGGTQPKSLRPGRQTRAQAKALSTNSQPQTPPQGAGVVRALLFSSAKRTATPSKQLFSPYAKCSVQEKARAFESKEPISPKGAEPAKCSTVQSEASAATPVNRAGLWTPVPPSPLQAMSVQITERGTLTTAQMCAMRADVHCDEILLHTPVKERRSTRASRARVSTSDSHVPSQAITSPVPEAPTATAVPEEGDMAPSVPEPAATTQKRLTRASVVALALNTAAEEVPEAVPGCSATKPETISPRSSSSSSSPATSESDDEEWVESPTSPKHTRLLPRNIRIGGAGVRKLSGVRGMSTKMVGKDRTAATPNSVRKISANSSFKVPFATPKHATPSKLVRPVPTSETRPGTTKALTSEEPSRKRHDSGSSEAERQRKQEILRLKMDATKKERELRLARVQAQREQREAERRELELQRQREAQQKEQERLKQRTEFHQRKQSERSLNVDTLAAAMKRRAESPLVSASKKACPLKTSKTAKVTRAMGGDKEAAMLVFGQPSTSLAQKAKLNNSLQQQAMLNSLSQSLRNQSSFLPSPEQPQAASGSQSITELVESSPAKLNTALNTTMTLSAADKPVVGTLDQTFTMPAPAAATEPTTPSPANSTFVRNSGPPRSSGYDITPHRSELPPQPNKDKDNYDIEDLNSGDDTDDDEKPRKEVPLWAKGTALQALVLNQSKRSLRGLDLFGKMPVTVLDKIFKEQKKYFSKRTSSALWN</sequence>
<dbReference type="GO" id="GO:0000776">
    <property type="term" value="C:kinetochore"/>
    <property type="evidence" value="ECO:0007669"/>
    <property type="project" value="TreeGrafter"/>
</dbReference>
<dbReference type="PANTHER" id="PTHR13142">
    <property type="entry name" value="INNER CENTROMERE PROTEIN"/>
    <property type="match status" value="1"/>
</dbReference>
<evidence type="ECO:0000256" key="5">
    <source>
        <dbReference type="ARBA" id="ARBA00022829"/>
    </source>
</evidence>
<feature type="region of interest" description="Disordered" evidence="8">
    <location>
        <begin position="300"/>
        <end position="448"/>
    </location>
</feature>
<dbReference type="GO" id="GO:0051257">
    <property type="term" value="P:meiotic spindle midzone assembly"/>
    <property type="evidence" value="ECO:0007669"/>
    <property type="project" value="TreeGrafter"/>
</dbReference>
<accession>A0AAQ4EW52</accession>
<feature type="compositionally biased region" description="Basic and acidic residues" evidence="8">
    <location>
        <begin position="487"/>
        <end position="515"/>
    </location>
</feature>
<evidence type="ECO:0000256" key="6">
    <source>
        <dbReference type="ARBA" id="ARBA00023212"/>
    </source>
</evidence>
<feature type="region of interest" description="Disordered" evidence="8">
    <location>
        <begin position="487"/>
        <end position="516"/>
    </location>
</feature>
<dbReference type="AlphaFoldDB" id="A0AAQ4EW52"/>
<feature type="compositionally biased region" description="Polar residues" evidence="8">
    <location>
        <begin position="382"/>
        <end position="396"/>
    </location>
</feature>
<dbReference type="PANTHER" id="PTHR13142:SF1">
    <property type="entry name" value="INNER CENTROMERE PROTEIN"/>
    <property type="match status" value="1"/>
</dbReference>
<evidence type="ECO:0000256" key="4">
    <source>
        <dbReference type="ARBA" id="ARBA00022490"/>
    </source>
</evidence>
<evidence type="ECO:0000256" key="8">
    <source>
        <dbReference type="SAM" id="MobiDB-lite"/>
    </source>
</evidence>
<feature type="region of interest" description="Disordered" evidence="8">
    <location>
        <begin position="148"/>
        <end position="169"/>
    </location>
</feature>
<comment type="similarity">
    <text evidence="3">Belongs to the INCENP family.</text>
</comment>
<keyword evidence="6" id="KW-0206">Cytoskeleton</keyword>
<feature type="compositionally biased region" description="Low complexity" evidence="8">
    <location>
        <begin position="253"/>
        <end position="264"/>
    </location>
</feature>
<dbReference type="GO" id="GO:0005634">
    <property type="term" value="C:nucleus"/>
    <property type="evidence" value="ECO:0007669"/>
    <property type="project" value="UniProtKB-SubCell"/>
</dbReference>
<dbReference type="Pfam" id="PF03941">
    <property type="entry name" value="INCENP_ARK-bind"/>
    <property type="match status" value="1"/>
</dbReference>
<feature type="region of interest" description="Disordered" evidence="8">
    <location>
        <begin position="600"/>
        <end position="625"/>
    </location>
</feature>
<feature type="domain" description="Inner centromere protein ARK-binding" evidence="9">
    <location>
        <begin position="713"/>
        <end position="769"/>
    </location>
</feature>